<feature type="transmembrane region" description="Helical" evidence="8">
    <location>
        <begin position="208"/>
        <end position="229"/>
    </location>
</feature>
<feature type="transmembrane region" description="Helical" evidence="8">
    <location>
        <begin position="361"/>
        <end position="383"/>
    </location>
</feature>
<dbReference type="InterPro" id="IPR004761">
    <property type="entry name" value="Spore_GerAB"/>
</dbReference>
<evidence type="ECO:0000256" key="7">
    <source>
        <dbReference type="ARBA" id="ARBA00023136"/>
    </source>
</evidence>
<keyword evidence="7 8" id="KW-0472">Membrane</keyword>
<dbReference type="RefSeq" id="WP_267152741.1">
    <property type="nucleotide sequence ID" value="NZ_JAPMLT010000011.1"/>
</dbReference>
<accession>A0ABT3X770</accession>
<proteinExistence type="inferred from homology"/>
<feature type="transmembrane region" description="Helical" evidence="8">
    <location>
        <begin position="54"/>
        <end position="74"/>
    </location>
</feature>
<evidence type="ECO:0000256" key="6">
    <source>
        <dbReference type="ARBA" id="ARBA00022989"/>
    </source>
</evidence>
<feature type="transmembrane region" description="Helical" evidence="8">
    <location>
        <begin position="295"/>
        <end position="320"/>
    </location>
</feature>
<comment type="similarity">
    <text evidence="2">Belongs to the amino acid-polyamine-organocation (APC) superfamily. Spore germination protein (SGP) (TC 2.A.3.9) family.</text>
</comment>
<gene>
    <name evidence="9" type="ORF">OS242_16200</name>
</gene>
<feature type="transmembrane region" description="Helical" evidence="8">
    <location>
        <begin position="241"/>
        <end position="266"/>
    </location>
</feature>
<comment type="subcellular location">
    <subcellularLocation>
        <location evidence="1">Membrane</location>
        <topology evidence="1">Multi-pass membrane protein</topology>
    </subcellularLocation>
</comment>
<keyword evidence="10" id="KW-1185">Reference proteome</keyword>
<evidence type="ECO:0000256" key="4">
    <source>
        <dbReference type="ARBA" id="ARBA00022544"/>
    </source>
</evidence>
<sequence length="400" mass="44950">MTSGKQNPKRKKNKTNSSPYKMTVQQAMSLNASTIIGVGVLTLPRSVTDAGHQFGWYSVLLGLLYGVLGIFVVVKLGARFPGKTFVEFSSEILGSQKVKWLGPVIRFPLILIYSLYWALVCSLVARIFGEVVVTAVLTNTPLEVIVGTMLLLCLYLAWHDVEVVTRVNEVLLIIIVIPVLFISLSAYQNAQMEFIMPLVPYDGYWFQLLQGSLPVMTSFLGFECMLMFNKHLQEDRKMMRYQIYGILVPGVLYLLIVIAGIMAFGYEELSRQAWPTLELIKSVNVPGLILERLEAVFLGVWVAAVFTTAGTWFYCANWTLSELIGRPHKRRWITVAYVLLIYLLAMRLGGNVQELFRTTDYAGYGGIVLAFVIPGLLLLIAMARKLDHRGEKEEESREAS</sequence>
<feature type="transmembrane region" description="Helical" evidence="8">
    <location>
        <begin position="107"/>
        <end position="128"/>
    </location>
</feature>
<reference evidence="9 10" key="1">
    <citation type="submission" date="2022-11" db="EMBL/GenBank/DDBJ databases">
        <title>Study of microbial diversity in lake waters.</title>
        <authorList>
            <person name="Zhang J."/>
        </authorList>
    </citation>
    <scope>NUCLEOTIDE SEQUENCE [LARGE SCALE GENOMIC DNA]</scope>
    <source>
        <strain evidence="9 10">DT12</strain>
    </source>
</reference>
<dbReference type="NCBIfam" id="TIGR00912">
    <property type="entry name" value="2A0309"/>
    <property type="match status" value="1"/>
</dbReference>
<evidence type="ECO:0000256" key="5">
    <source>
        <dbReference type="ARBA" id="ARBA00022692"/>
    </source>
</evidence>
<keyword evidence="6 8" id="KW-1133">Transmembrane helix</keyword>
<feature type="transmembrane region" description="Helical" evidence="8">
    <location>
        <begin position="170"/>
        <end position="188"/>
    </location>
</feature>
<keyword evidence="3" id="KW-0813">Transport</keyword>
<feature type="transmembrane region" description="Helical" evidence="8">
    <location>
        <begin position="140"/>
        <end position="158"/>
    </location>
</feature>
<keyword evidence="5 8" id="KW-0812">Transmembrane</keyword>
<protein>
    <submittedName>
        <fullName evidence="9">Endospore germination permease</fullName>
    </submittedName>
</protein>
<evidence type="ECO:0000256" key="1">
    <source>
        <dbReference type="ARBA" id="ARBA00004141"/>
    </source>
</evidence>
<organism evidence="9 10">
    <name type="scientific">Tumebacillus lacus</name>
    <dbReference type="NCBI Taxonomy" id="2995335"/>
    <lineage>
        <taxon>Bacteria</taxon>
        <taxon>Bacillati</taxon>
        <taxon>Bacillota</taxon>
        <taxon>Bacilli</taxon>
        <taxon>Bacillales</taxon>
        <taxon>Alicyclobacillaceae</taxon>
        <taxon>Tumebacillus</taxon>
    </lineage>
</organism>
<dbReference type="Proteomes" id="UP001208017">
    <property type="component" value="Unassembled WGS sequence"/>
</dbReference>
<evidence type="ECO:0000313" key="10">
    <source>
        <dbReference type="Proteomes" id="UP001208017"/>
    </source>
</evidence>
<evidence type="ECO:0000256" key="3">
    <source>
        <dbReference type="ARBA" id="ARBA00022448"/>
    </source>
</evidence>
<feature type="transmembrane region" description="Helical" evidence="8">
    <location>
        <begin position="20"/>
        <end position="42"/>
    </location>
</feature>
<evidence type="ECO:0000256" key="2">
    <source>
        <dbReference type="ARBA" id="ARBA00007998"/>
    </source>
</evidence>
<comment type="caution">
    <text evidence="9">The sequence shown here is derived from an EMBL/GenBank/DDBJ whole genome shotgun (WGS) entry which is preliminary data.</text>
</comment>
<dbReference type="EMBL" id="JAPMLT010000011">
    <property type="protein sequence ID" value="MCX7571491.1"/>
    <property type="molecule type" value="Genomic_DNA"/>
</dbReference>
<name>A0ABT3X770_9BACL</name>
<evidence type="ECO:0000256" key="8">
    <source>
        <dbReference type="SAM" id="Phobius"/>
    </source>
</evidence>
<evidence type="ECO:0000313" key="9">
    <source>
        <dbReference type="EMBL" id="MCX7571491.1"/>
    </source>
</evidence>
<dbReference type="Pfam" id="PF03845">
    <property type="entry name" value="Spore_permease"/>
    <property type="match status" value="1"/>
</dbReference>
<dbReference type="PANTHER" id="PTHR34975">
    <property type="entry name" value="SPORE GERMINATION PROTEIN A2"/>
    <property type="match status" value="1"/>
</dbReference>
<dbReference type="Gene3D" id="1.20.1740.10">
    <property type="entry name" value="Amino acid/polyamine transporter I"/>
    <property type="match status" value="1"/>
</dbReference>
<dbReference type="PANTHER" id="PTHR34975:SF2">
    <property type="entry name" value="SPORE GERMINATION PROTEIN A2"/>
    <property type="match status" value="1"/>
</dbReference>
<feature type="transmembrane region" description="Helical" evidence="8">
    <location>
        <begin position="332"/>
        <end position="349"/>
    </location>
</feature>
<keyword evidence="4" id="KW-0309">Germination</keyword>